<protein>
    <submittedName>
        <fullName evidence="1">Uncharacterized protein</fullName>
    </submittedName>
</protein>
<proteinExistence type="predicted"/>
<name>A0A6G1QZC7_CHAAH</name>
<gene>
    <name evidence="1" type="ORF">EXN66_Car000856</name>
</gene>
<evidence type="ECO:0000313" key="1">
    <source>
        <dbReference type="EMBL" id="KAF3707683.1"/>
    </source>
</evidence>
<sequence>MGEVNIKFFIEVLFLSPVSLRHPGVKWRDQPWGGDVLLFGPKEVAPEKIGL</sequence>
<dbReference type="Proteomes" id="UP000503349">
    <property type="component" value="Chromosome 1"/>
</dbReference>
<accession>A0A6G1QZC7</accession>
<dbReference type="AlphaFoldDB" id="A0A6G1QZC7"/>
<keyword evidence="2" id="KW-1185">Reference proteome</keyword>
<reference evidence="1 2" key="1">
    <citation type="submission" date="2019-02" db="EMBL/GenBank/DDBJ databases">
        <title>Opniocepnalus argus genome.</title>
        <authorList>
            <person name="Zhou C."/>
            <person name="Xiao S."/>
        </authorList>
    </citation>
    <scope>NUCLEOTIDE SEQUENCE [LARGE SCALE GENOMIC DNA]</scope>
    <source>
        <strain evidence="1">OARG1902GOOAL</strain>
        <tissue evidence="1">Muscle</tissue>
    </source>
</reference>
<reference evidence="2" key="2">
    <citation type="submission" date="2019-02" db="EMBL/GenBank/DDBJ databases">
        <title>Opniocepnalus argus Var Kimnra genome.</title>
        <authorList>
            <person name="Zhou C."/>
            <person name="Xiao S."/>
        </authorList>
    </citation>
    <scope>NUCLEOTIDE SEQUENCE [LARGE SCALE GENOMIC DNA]</scope>
</reference>
<organism evidence="1 2">
    <name type="scientific">Channa argus</name>
    <name type="common">Northern snakehead</name>
    <name type="synonym">Ophicephalus argus</name>
    <dbReference type="NCBI Taxonomy" id="215402"/>
    <lineage>
        <taxon>Eukaryota</taxon>
        <taxon>Metazoa</taxon>
        <taxon>Chordata</taxon>
        <taxon>Craniata</taxon>
        <taxon>Vertebrata</taxon>
        <taxon>Euteleostomi</taxon>
        <taxon>Actinopterygii</taxon>
        <taxon>Neopterygii</taxon>
        <taxon>Teleostei</taxon>
        <taxon>Neoteleostei</taxon>
        <taxon>Acanthomorphata</taxon>
        <taxon>Anabantaria</taxon>
        <taxon>Anabantiformes</taxon>
        <taxon>Channoidei</taxon>
        <taxon>Channidae</taxon>
        <taxon>Channa</taxon>
    </lineage>
</organism>
<evidence type="ECO:0000313" key="2">
    <source>
        <dbReference type="Proteomes" id="UP000503349"/>
    </source>
</evidence>
<dbReference type="EMBL" id="CM015712">
    <property type="protein sequence ID" value="KAF3707683.1"/>
    <property type="molecule type" value="Genomic_DNA"/>
</dbReference>